<evidence type="ECO:0000313" key="2">
    <source>
        <dbReference type="EMBL" id="KWZ38117.1"/>
    </source>
</evidence>
<reference evidence="2 3" key="1">
    <citation type="submission" date="2015-11" db="EMBL/GenBank/DDBJ databases">
        <authorList>
            <person name="Sahl J."/>
            <person name="Wagner D."/>
            <person name="Keim P."/>
        </authorList>
    </citation>
    <scope>NUCLEOTIDE SEQUENCE [LARGE SCALE GENOMIC DNA]</scope>
    <source>
        <strain evidence="2 3">BDU18</strain>
    </source>
</reference>
<name>A0ABR5T8F6_9BURK</name>
<sequence>MCGRRAIERPYSGPRAPGAGFPLPGRCGESGDARRRSQAGTRIAPHRSWQCVMRLPRRDIEMHIEFRFA</sequence>
<comment type="caution">
    <text evidence="2">The sequence shown here is derived from an EMBL/GenBank/DDBJ whole genome shotgun (WGS) entry which is preliminary data.</text>
</comment>
<evidence type="ECO:0000256" key="1">
    <source>
        <dbReference type="SAM" id="MobiDB-lite"/>
    </source>
</evidence>
<protein>
    <submittedName>
        <fullName evidence="2">Uncharacterized protein</fullName>
    </submittedName>
</protein>
<dbReference type="EMBL" id="LNJQ01000004">
    <property type="protein sequence ID" value="KWZ38117.1"/>
    <property type="molecule type" value="Genomic_DNA"/>
</dbReference>
<feature type="region of interest" description="Disordered" evidence="1">
    <location>
        <begin position="1"/>
        <end position="42"/>
    </location>
</feature>
<organism evidence="2 3">
    <name type="scientific">Burkholderia savannae</name>
    <dbReference type="NCBI Taxonomy" id="1637837"/>
    <lineage>
        <taxon>Bacteria</taxon>
        <taxon>Pseudomonadati</taxon>
        <taxon>Pseudomonadota</taxon>
        <taxon>Betaproteobacteria</taxon>
        <taxon>Burkholderiales</taxon>
        <taxon>Burkholderiaceae</taxon>
        <taxon>Burkholderia</taxon>
        <taxon>pseudomallei group</taxon>
    </lineage>
</organism>
<keyword evidence="3" id="KW-1185">Reference proteome</keyword>
<dbReference type="Proteomes" id="UP000070255">
    <property type="component" value="Unassembled WGS sequence"/>
</dbReference>
<gene>
    <name evidence="2" type="ORF">WS72_24840</name>
</gene>
<evidence type="ECO:0000313" key="3">
    <source>
        <dbReference type="Proteomes" id="UP000070255"/>
    </source>
</evidence>
<proteinExistence type="predicted"/>
<accession>A0ABR5T8F6</accession>